<dbReference type="Pfam" id="PF00583">
    <property type="entry name" value="Acetyltransf_1"/>
    <property type="match status" value="1"/>
</dbReference>
<keyword evidence="3" id="KW-1185">Reference proteome</keyword>
<dbReference type="CDD" id="cd04301">
    <property type="entry name" value="NAT_SF"/>
    <property type="match status" value="1"/>
</dbReference>
<dbReference type="GO" id="GO:0016747">
    <property type="term" value="F:acyltransferase activity, transferring groups other than amino-acyl groups"/>
    <property type="evidence" value="ECO:0007669"/>
    <property type="project" value="InterPro"/>
</dbReference>
<dbReference type="RefSeq" id="WP_007625015.1">
    <property type="nucleotide sequence ID" value="NZ_BAEO01000065.1"/>
</dbReference>
<dbReference type="InterPro" id="IPR000182">
    <property type="entry name" value="GNAT_dom"/>
</dbReference>
<name>K6YU83_9ALTE</name>
<accession>K6YU83</accession>
<dbReference type="eggNOG" id="COG0456">
    <property type="taxonomic scope" value="Bacteria"/>
</dbReference>
<evidence type="ECO:0000259" key="1">
    <source>
        <dbReference type="PROSITE" id="PS51186"/>
    </source>
</evidence>
<dbReference type="Proteomes" id="UP000006327">
    <property type="component" value="Unassembled WGS sequence"/>
</dbReference>
<protein>
    <recommendedName>
        <fullName evidence="1">N-acetyltransferase domain-containing protein</fullName>
    </recommendedName>
</protein>
<dbReference type="SUPFAM" id="SSF55729">
    <property type="entry name" value="Acyl-CoA N-acyltransferases (Nat)"/>
    <property type="match status" value="1"/>
</dbReference>
<dbReference type="PROSITE" id="PS51186">
    <property type="entry name" value="GNAT"/>
    <property type="match status" value="1"/>
</dbReference>
<feature type="domain" description="N-acetyltransferase" evidence="1">
    <location>
        <begin position="4"/>
        <end position="156"/>
    </location>
</feature>
<reference evidence="2 3" key="1">
    <citation type="journal article" date="2017" name="Antonie Van Leeuwenhoek">
        <title>Rhizobium rhizosphaerae sp. nov., a novel species isolated from rice rhizosphere.</title>
        <authorList>
            <person name="Zhao J.J."/>
            <person name="Zhang J."/>
            <person name="Zhang R.J."/>
            <person name="Zhang C.W."/>
            <person name="Yin H.Q."/>
            <person name="Zhang X.X."/>
        </authorList>
    </citation>
    <scope>NUCLEOTIDE SEQUENCE [LARGE SCALE GENOMIC DNA]</scope>
    <source>
        <strain evidence="2 3">BSs20135</strain>
    </source>
</reference>
<comment type="caution">
    <text evidence="2">The sequence shown here is derived from an EMBL/GenBank/DDBJ whole genome shotgun (WGS) entry which is preliminary data.</text>
</comment>
<dbReference type="InterPro" id="IPR016181">
    <property type="entry name" value="Acyl_CoA_acyltransferase"/>
</dbReference>
<gene>
    <name evidence="2" type="ORF">GARC_4795</name>
</gene>
<dbReference type="EMBL" id="BAEO01000065">
    <property type="protein sequence ID" value="GAC21732.1"/>
    <property type="molecule type" value="Genomic_DNA"/>
</dbReference>
<evidence type="ECO:0000313" key="2">
    <source>
        <dbReference type="EMBL" id="GAC21732.1"/>
    </source>
</evidence>
<organism evidence="2 3">
    <name type="scientific">Paraglaciecola arctica BSs20135</name>
    <dbReference type="NCBI Taxonomy" id="493475"/>
    <lineage>
        <taxon>Bacteria</taxon>
        <taxon>Pseudomonadati</taxon>
        <taxon>Pseudomonadota</taxon>
        <taxon>Gammaproteobacteria</taxon>
        <taxon>Alteromonadales</taxon>
        <taxon>Alteromonadaceae</taxon>
        <taxon>Paraglaciecola</taxon>
    </lineage>
</organism>
<dbReference type="OrthoDB" id="9806849at2"/>
<dbReference type="AlphaFoldDB" id="K6YU83"/>
<dbReference type="Gene3D" id="3.40.630.30">
    <property type="match status" value="1"/>
</dbReference>
<proteinExistence type="predicted"/>
<sequence>MTAAIIRFAKPEEASVISELALRSKGYWGYDPAFLASCKEELTYNESQLSSQTYCVKVAELNEHTITGFFALNFLESEHPELEALFIDPNFVGQGWGKFLLSEAITVAKTYKAKSIKLQSDPFAENFYLANGAVKVAETESHSIPGRFLPLLEICL</sequence>
<dbReference type="STRING" id="493475.GARC_4795"/>
<evidence type="ECO:0000313" key="3">
    <source>
        <dbReference type="Proteomes" id="UP000006327"/>
    </source>
</evidence>